<evidence type="ECO:0000256" key="1">
    <source>
        <dbReference type="SAM" id="Coils"/>
    </source>
</evidence>
<feature type="coiled-coil region" evidence="1">
    <location>
        <begin position="338"/>
        <end position="402"/>
    </location>
</feature>
<proteinExistence type="predicted"/>
<reference evidence="2" key="1">
    <citation type="submission" date="2016-05" db="EMBL/GenBank/DDBJ databases">
        <title>Microbial consortia oxidize butane by reversing methanogenesis.</title>
        <authorList>
            <person name="Laso-Perez R."/>
            <person name="Richter M."/>
            <person name="Wegener G."/>
            <person name="Musat F."/>
        </authorList>
    </citation>
    <scope>NUCLEOTIDE SEQUENCE [LARGE SCALE GENOMIC DNA]</scope>
    <source>
        <strain evidence="2">BOX2</strain>
    </source>
</reference>
<protein>
    <submittedName>
        <fullName evidence="2">Pneumococcal surface protein</fullName>
    </submittedName>
</protein>
<keyword evidence="3" id="KW-1185">Reference proteome</keyword>
<evidence type="ECO:0000313" key="2">
    <source>
        <dbReference type="EMBL" id="OFV68381.1"/>
    </source>
</evidence>
<dbReference type="EMBL" id="LYOS01000001">
    <property type="protein sequence ID" value="OFV68381.1"/>
    <property type="molecule type" value="Genomic_DNA"/>
</dbReference>
<comment type="caution">
    <text evidence="2">The sequence shown here is derived from an EMBL/GenBank/DDBJ whole genome shotgun (WGS) entry which is preliminary data.</text>
</comment>
<gene>
    <name evidence="2" type="ORF">SCAL_000057</name>
</gene>
<dbReference type="AlphaFoldDB" id="A0A1F2PCG9"/>
<name>A0A1F2PCG9_9EURY</name>
<keyword evidence="1" id="KW-0175">Coiled coil</keyword>
<dbReference type="Proteomes" id="UP000186940">
    <property type="component" value="Unassembled WGS sequence"/>
</dbReference>
<organism evidence="2 3">
    <name type="scientific">Candidatus Syntropharchaeum caldarium</name>
    <dbReference type="NCBI Taxonomy" id="1838285"/>
    <lineage>
        <taxon>Archaea</taxon>
        <taxon>Methanobacteriati</taxon>
        <taxon>Methanobacteriota</taxon>
        <taxon>Stenosarchaea group</taxon>
        <taxon>Methanomicrobia</taxon>
        <taxon>Methanosarcinales</taxon>
        <taxon>ANME-2 cluster</taxon>
        <taxon>Candidatus Syntropharchaeum</taxon>
    </lineage>
</organism>
<sequence length="427" mass="48801">MKWLERLFNKEKIPSTVTLDGIDAWLIAASNSLFPGLDTNADRVYREIDAVREALLKKTSMLKNAVPQEDTPVPAQIRKLGLANRDKMVKQLNSLAEKIVIPDRTDYKTVLSFYNSTITSLESFSGRSAKHAYYVRSLFPDEVNEVLAEVNHLKTAIKQLIAPIRGKKDRIMNLEQVPVIASRMQDLKAKIVQEKADLSEKKEAISALKSEIEEKKRRLSLIEKSEEWRRSEELEKTLRTLEEELDSLETDAGQLFAPINKVLTLLKKQDETGRCNLSSEERDALSLILESPINALDGDITNLLLSVKNAINEDATLLKDRKRDKSLKCIDQLLETELSAIKKRREVLQSKIERTKLELSEIQILKEHKEVNDSFIESQRRQNSLQEEVERSERYLVSLEAEINEQKILLSKALEGVAGKEVEVEVW</sequence>
<evidence type="ECO:0000313" key="3">
    <source>
        <dbReference type="Proteomes" id="UP000186940"/>
    </source>
</evidence>
<accession>A0A1F2PCG9</accession>
<feature type="coiled-coil region" evidence="1">
    <location>
        <begin position="184"/>
        <end position="251"/>
    </location>
</feature>